<dbReference type="RefSeq" id="WP_103954546.1">
    <property type="nucleotide sequence ID" value="NZ_FNVT01000001.1"/>
</dbReference>
<evidence type="ECO:0008006" key="3">
    <source>
        <dbReference type="Google" id="ProtNLM"/>
    </source>
</evidence>
<dbReference type="OrthoDB" id="4144896at2"/>
<proteinExistence type="predicted"/>
<dbReference type="EMBL" id="FNVT01000001">
    <property type="protein sequence ID" value="SEF94330.1"/>
    <property type="molecule type" value="Genomic_DNA"/>
</dbReference>
<name>A0A1H5W4I5_9ACTN</name>
<keyword evidence="2" id="KW-1185">Reference proteome</keyword>
<evidence type="ECO:0000313" key="1">
    <source>
        <dbReference type="EMBL" id="SEF94330.1"/>
    </source>
</evidence>
<organism evidence="1 2">
    <name type="scientific">Nonomuraea solani</name>
    <dbReference type="NCBI Taxonomy" id="1144553"/>
    <lineage>
        <taxon>Bacteria</taxon>
        <taxon>Bacillati</taxon>
        <taxon>Actinomycetota</taxon>
        <taxon>Actinomycetes</taxon>
        <taxon>Streptosporangiales</taxon>
        <taxon>Streptosporangiaceae</taxon>
        <taxon>Nonomuraea</taxon>
    </lineage>
</organism>
<protein>
    <recommendedName>
        <fullName evidence="3">IrrE N-terminal-like domain-containing protein</fullName>
    </recommendedName>
</protein>
<gene>
    <name evidence="1" type="ORF">SAMN05444920_1011077</name>
</gene>
<accession>A0A1H5W4I5</accession>
<evidence type="ECO:0000313" key="2">
    <source>
        <dbReference type="Proteomes" id="UP000236732"/>
    </source>
</evidence>
<reference evidence="1 2" key="1">
    <citation type="submission" date="2016-10" db="EMBL/GenBank/DDBJ databases">
        <authorList>
            <person name="de Groot N.N."/>
        </authorList>
    </citation>
    <scope>NUCLEOTIDE SEQUENCE [LARGE SCALE GENOMIC DNA]</scope>
    <source>
        <strain evidence="1 2">CGMCC 4.7037</strain>
    </source>
</reference>
<dbReference type="AlphaFoldDB" id="A0A1H5W4I5"/>
<sequence length="161" mass="17904">MGRSLRRACAAKLRELDLPSPLTMDGLRAHLEEARGRPITLMPLRGLEAGGPCGLWIATPATDFILYRDNTSPLHRSHIILHEFSHLVFEHAHGLEGDYRRVLLPNLGATAIQRILGRSAYAVREEREAETLASLLAQRITAAPAEGDGSERERLLRDLLE</sequence>
<dbReference type="Proteomes" id="UP000236732">
    <property type="component" value="Unassembled WGS sequence"/>
</dbReference>